<name>A0A5M4FCP4_9ACTN</name>
<evidence type="ECO:0000313" key="1">
    <source>
        <dbReference type="EMBL" id="KAA1396174.1"/>
    </source>
</evidence>
<dbReference type="PANTHER" id="PTHR40036">
    <property type="entry name" value="MACROCIN O-METHYLTRANSFERASE"/>
    <property type="match status" value="1"/>
</dbReference>
<dbReference type="AlphaFoldDB" id="A0A5M4FCP4"/>
<gene>
    <name evidence="1" type="ORF">ESP70_018390</name>
</gene>
<accession>A0A5M4FCP4</accession>
<dbReference type="SUPFAM" id="SSF53335">
    <property type="entry name" value="S-adenosyl-L-methionine-dependent methyltransferases"/>
    <property type="match status" value="1"/>
</dbReference>
<dbReference type="Pfam" id="PF05711">
    <property type="entry name" value="TylF"/>
    <property type="match status" value="1"/>
</dbReference>
<sequence length="258" mass="28535">MEDNDSILGGVRMLGAKSFKKRAANTVARLAGKLDLEIAYKKPYDPEARESGLDWPARAESMIGLKRMTNIQDCIASIIKDDVPGDLIETGVWRGGATIFMKANLNAWGDTTRKVWVADSFEGLPAPDASRYPADTGDELHTQTGLAVGLETVKKNFTRYGVLDDRVEFLVGWFKDTLPVAPIEQLSLMRLDGDMYESTIQAIEVLYPKLSSGGFCIIDDFGSHASQAGQAIHDYRKEHGITDEIVQIDPYGAFWRKS</sequence>
<dbReference type="InterPro" id="IPR008884">
    <property type="entry name" value="TylF_MeTrfase"/>
</dbReference>
<dbReference type="InterPro" id="IPR029063">
    <property type="entry name" value="SAM-dependent_MTases_sf"/>
</dbReference>
<protein>
    <submittedName>
        <fullName evidence="1">Macrocin O-methyltransferase</fullName>
    </submittedName>
</protein>
<keyword evidence="2" id="KW-1185">Reference proteome</keyword>
<comment type="caution">
    <text evidence="1">The sequence shown here is derived from an EMBL/GenBank/DDBJ whole genome shotgun (WGS) entry which is preliminary data.</text>
</comment>
<dbReference type="GO" id="GO:0008168">
    <property type="term" value="F:methyltransferase activity"/>
    <property type="evidence" value="ECO:0007669"/>
    <property type="project" value="UniProtKB-KW"/>
</dbReference>
<dbReference type="PANTHER" id="PTHR40036:SF1">
    <property type="entry name" value="MACROCIN O-METHYLTRANSFERASE"/>
    <property type="match status" value="1"/>
</dbReference>
<reference evidence="1" key="1">
    <citation type="submission" date="2019-09" db="EMBL/GenBank/DDBJ databases">
        <authorList>
            <person name="Li J."/>
        </authorList>
    </citation>
    <scope>NUCLEOTIDE SEQUENCE [LARGE SCALE GENOMIC DNA]</scope>
    <source>
        <strain evidence="1">JCM 14732</strain>
    </source>
</reference>
<dbReference type="Gene3D" id="3.40.50.150">
    <property type="entry name" value="Vaccinia Virus protein VP39"/>
    <property type="match status" value="1"/>
</dbReference>
<dbReference type="GO" id="GO:0032259">
    <property type="term" value="P:methylation"/>
    <property type="evidence" value="ECO:0007669"/>
    <property type="project" value="UniProtKB-KW"/>
</dbReference>
<organism evidence="1 2">
    <name type="scientific">Aeromicrobium ginsengisoli</name>
    <dbReference type="NCBI Taxonomy" id="363867"/>
    <lineage>
        <taxon>Bacteria</taxon>
        <taxon>Bacillati</taxon>
        <taxon>Actinomycetota</taxon>
        <taxon>Actinomycetes</taxon>
        <taxon>Propionibacteriales</taxon>
        <taxon>Nocardioidaceae</taxon>
        <taxon>Aeromicrobium</taxon>
    </lineage>
</organism>
<evidence type="ECO:0000313" key="2">
    <source>
        <dbReference type="Proteomes" id="UP000380867"/>
    </source>
</evidence>
<dbReference type="OrthoDB" id="3826968at2"/>
<dbReference type="EMBL" id="SDPQ02000003">
    <property type="protein sequence ID" value="KAA1396174.1"/>
    <property type="molecule type" value="Genomic_DNA"/>
</dbReference>
<proteinExistence type="predicted"/>
<dbReference type="Proteomes" id="UP000380867">
    <property type="component" value="Unassembled WGS sequence"/>
</dbReference>